<name>A0A085VA96_PSESX</name>
<feature type="transmembrane region" description="Helical" evidence="1">
    <location>
        <begin position="111"/>
        <end position="128"/>
    </location>
</feature>
<proteinExistence type="predicted"/>
<dbReference type="InterPro" id="IPR058208">
    <property type="entry name" value="PACE"/>
</dbReference>
<evidence type="ECO:0000313" key="3">
    <source>
        <dbReference type="EMBL" id="KFE52359.1"/>
    </source>
</evidence>
<accession>A0A085VA96</accession>
<evidence type="ECO:0000259" key="2">
    <source>
        <dbReference type="Pfam" id="PF05232"/>
    </source>
</evidence>
<reference evidence="3 4" key="1">
    <citation type="submission" date="2014-07" db="EMBL/GenBank/DDBJ databases">
        <title>Draft Genome Sequences of Environmental Pseudomonas syringae strains.</title>
        <authorList>
            <person name="Baltrus D.A."/>
            <person name="Berge O."/>
            <person name="Morris C."/>
        </authorList>
    </citation>
    <scope>NUCLEOTIDE SEQUENCE [LARGE SCALE GENOMIC DNA]</scope>
    <source>
        <strain evidence="3 4">CEB003</strain>
    </source>
</reference>
<dbReference type="PATRIC" id="fig|317.174.peg.1610"/>
<dbReference type="EMBL" id="JPQT01000097">
    <property type="protein sequence ID" value="KFE52359.1"/>
    <property type="molecule type" value="Genomic_DNA"/>
</dbReference>
<evidence type="ECO:0000256" key="1">
    <source>
        <dbReference type="SAM" id="Phobius"/>
    </source>
</evidence>
<feature type="domain" description="Chlorhexidine efflux transporter" evidence="2">
    <location>
        <begin position="71"/>
        <end position="133"/>
    </location>
</feature>
<gene>
    <name evidence="3" type="ORF">IV02_07900</name>
</gene>
<sequence length="148" mass="17064">MQGPTRKIVQATLYELIAIGVLSPALSWLYDESLAYSGALSVMLSASALLWNMLFNYGFEYWEARQAQRSRTWQRRLLHSLGFEGGLTLLLLPLIAWWLTISWWQALATNLGLFVFFFFYALVFQWVFDRVFDVPESAKQPLPSKCSV</sequence>
<protein>
    <submittedName>
        <fullName evidence="3">Membrane protein</fullName>
    </submittedName>
</protein>
<dbReference type="NCBIfam" id="NF033664">
    <property type="entry name" value="PACE_transport"/>
    <property type="match status" value="1"/>
</dbReference>
<comment type="caution">
    <text evidence="3">The sequence shown here is derived from an EMBL/GenBank/DDBJ whole genome shotgun (WGS) entry which is preliminary data.</text>
</comment>
<feature type="domain" description="Chlorhexidine efflux transporter" evidence="2">
    <location>
        <begin position="3"/>
        <end position="65"/>
    </location>
</feature>
<feature type="transmembrane region" description="Helical" evidence="1">
    <location>
        <begin position="12"/>
        <end position="30"/>
    </location>
</feature>
<dbReference type="Proteomes" id="UP000028643">
    <property type="component" value="Unassembled WGS sequence"/>
</dbReference>
<evidence type="ECO:0000313" key="4">
    <source>
        <dbReference type="Proteomes" id="UP000028643"/>
    </source>
</evidence>
<organism evidence="3 4">
    <name type="scientific">Pseudomonas syringae</name>
    <dbReference type="NCBI Taxonomy" id="317"/>
    <lineage>
        <taxon>Bacteria</taxon>
        <taxon>Pseudomonadati</taxon>
        <taxon>Pseudomonadota</taxon>
        <taxon>Gammaproteobacteria</taxon>
        <taxon>Pseudomonadales</taxon>
        <taxon>Pseudomonadaceae</taxon>
        <taxon>Pseudomonas</taxon>
    </lineage>
</organism>
<dbReference type="InterPro" id="IPR007896">
    <property type="entry name" value="BTP_bacteria"/>
</dbReference>
<dbReference type="Pfam" id="PF05232">
    <property type="entry name" value="BTP"/>
    <property type="match status" value="2"/>
</dbReference>
<keyword evidence="1" id="KW-0472">Membrane</keyword>
<feature type="transmembrane region" description="Helical" evidence="1">
    <location>
        <begin position="77"/>
        <end position="99"/>
    </location>
</feature>
<keyword evidence="1" id="KW-1133">Transmembrane helix</keyword>
<dbReference type="RefSeq" id="WP_044901108.1">
    <property type="nucleotide sequence ID" value="NZ_JPQT01000097.1"/>
</dbReference>
<keyword evidence="1" id="KW-0812">Transmembrane</keyword>
<dbReference type="AlphaFoldDB" id="A0A085VA96"/>
<feature type="transmembrane region" description="Helical" evidence="1">
    <location>
        <begin position="36"/>
        <end position="57"/>
    </location>
</feature>